<dbReference type="GO" id="GO:0046983">
    <property type="term" value="F:protein dimerization activity"/>
    <property type="evidence" value="ECO:0007669"/>
    <property type="project" value="InterPro"/>
</dbReference>
<feature type="transmembrane region" description="Helical" evidence="12">
    <location>
        <begin position="58"/>
        <end position="76"/>
    </location>
</feature>
<keyword evidence="9" id="KW-0067">ATP-binding</keyword>
<evidence type="ECO:0000256" key="5">
    <source>
        <dbReference type="ARBA" id="ARBA00022679"/>
    </source>
</evidence>
<keyword evidence="6 12" id="KW-0812">Transmembrane</keyword>
<keyword evidence="7" id="KW-0547">Nucleotide-binding</keyword>
<dbReference type="Gene3D" id="1.20.5.1930">
    <property type="match status" value="1"/>
</dbReference>
<comment type="subcellular location">
    <subcellularLocation>
        <location evidence="2">Membrane</location>
    </subcellularLocation>
</comment>
<keyword evidence="10 12" id="KW-1133">Transmembrane helix</keyword>
<dbReference type="InterPro" id="IPR036890">
    <property type="entry name" value="HATPase_C_sf"/>
</dbReference>
<evidence type="ECO:0000256" key="9">
    <source>
        <dbReference type="ARBA" id="ARBA00022840"/>
    </source>
</evidence>
<evidence type="ECO:0000256" key="4">
    <source>
        <dbReference type="ARBA" id="ARBA00022553"/>
    </source>
</evidence>
<dbReference type="EC" id="2.7.13.3" evidence="3"/>
<comment type="catalytic activity">
    <reaction evidence="1">
        <text>ATP + protein L-histidine = ADP + protein N-phospho-L-histidine.</text>
        <dbReference type="EC" id="2.7.13.3"/>
    </reaction>
</comment>
<accession>A0A4V2PIK1</accession>
<name>A0A4V2PIK1_PSEEN</name>
<protein>
    <recommendedName>
        <fullName evidence="3">histidine kinase</fullName>
        <ecNumber evidence="3">2.7.13.3</ecNumber>
    </recommendedName>
</protein>
<evidence type="ECO:0000256" key="8">
    <source>
        <dbReference type="ARBA" id="ARBA00022777"/>
    </source>
</evidence>
<comment type="caution">
    <text evidence="14">The sequence shown here is derived from an EMBL/GenBank/DDBJ whole genome shotgun (WGS) entry which is preliminary data.</text>
</comment>
<gene>
    <name evidence="14" type="ORF">EV378_0721</name>
</gene>
<dbReference type="CDD" id="cd16917">
    <property type="entry name" value="HATPase_UhpB-NarQ-NarX-like"/>
    <property type="match status" value="1"/>
</dbReference>
<dbReference type="GO" id="GO:0000155">
    <property type="term" value="F:phosphorelay sensor kinase activity"/>
    <property type="evidence" value="ECO:0007669"/>
    <property type="project" value="InterPro"/>
</dbReference>
<evidence type="ECO:0000256" key="12">
    <source>
        <dbReference type="SAM" id="Phobius"/>
    </source>
</evidence>
<dbReference type="EMBL" id="SMFZ01000001">
    <property type="protein sequence ID" value="TCK24926.1"/>
    <property type="molecule type" value="Genomic_DNA"/>
</dbReference>
<keyword evidence="8 14" id="KW-0418">Kinase</keyword>
<dbReference type="AlphaFoldDB" id="A0A4V2PIK1"/>
<keyword evidence="11" id="KW-0902">Two-component regulatory system</keyword>
<keyword evidence="12" id="KW-0472">Membrane</keyword>
<evidence type="ECO:0000256" key="6">
    <source>
        <dbReference type="ARBA" id="ARBA00022692"/>
    </source>
</evidence>
<evidence type="ECO:0000256" key="11">
    <source>
        <dbReference type="ARBA" id="ARBA00023012"/>
    </source>
</evidence>
<keyword evidence="5" id="KW-0808">Transferase</keyword>
<dbReference type="InterPro" id="IPR011712">
    <property type="entry name" value="Sig_transdc_His_kin_sub3_dim/P"/>
</dbReference>
<evidence type="ECO:0000256" key="2">
    <source>
        <dbReference type="ARBA" id="ARBA00004370"/>
    </source>
</evidence>
<evidence type="ECO:0000313" key="15">
    <source>
        <dbReference type="Proteomes" id="UP000295560"/>
    </source>
</evidence>
<evidence type="ECO:0000313" key="14">
    <source>
        <dbReference type="EMBL" id="TCK24926.1"/>
    </source>
</evidence>
<organism evidence="14 15">
    <name type="scientific">Pseudonocardia endophytica</name>
    <dbReference type="NCBI Taxonomy" id="401976"/>
    <lineage>
        <taxon>Bacteria</taxon>
        <taxon>Bacillati</taxon>
        <taxon>Actinomycetota</taxon>
        <taxon>Actinomycetes</taxon>
        <taxon>Pseudonocardiales</taxon>
        <taxon>Pseudonocardiaceae</taxon>
        <taxon>Pseudonocardia</taxon>
    </lineage>
</organism>
<dbReference type="SMART" id="SM00304">
    <property type="entry name" value="HAMP"/>
    <property type="match status" value="1"/>
</dbReference>
<dbReference type="GO" id="GO:0005524">
    <property type="term" value="F:ATP binding"/>
    <property type="evidence" value="ECO:0007669"/>
    <property type="project" value="UniProtKB-KW"/>
</dbReference>
<dbReference type="PROSITE" id="PS50885">
    <property type="entry name" value="HAMP"/>
    <property type="match status" value="1"/>
</dbReference>
<dbReference type="InterPro" id="IPR003660">
    <property type="entry name" value="HAMP_dom"/>
</dbReference>
<dbReference type="Pfam" id="PF07730">
    <property type="entry name" value="HisKA_3"/>
    <property type="match status" value="1"/>
</dbReference>
<dbReference type="Pfam" id="PF02518">
    <property type="entry name" value="HATPase_c"/>
    <property type="match status" value="1"/>
</dbReference>
<dbReference type="PANTHER" id="PTHR24421:SF10">
    <property type="entry name" value="NITRATE_NITRITE SENSOR PROTEIN NARQ"/>
    <property type="match status" value="1"/>
</dbReference>
<dbReference type="InterPro" id="IPR003594">
    <property type="entry name" value="HATPase_dom"/>
</dbReference>
<evidence type="ECO:0000256" key="7">
    <source>
        <dbReference type="ARBA" id="ARBA00022741"/>
    </source>
</evidence>
<dbReference type="SUPFAM" id="SSF55874">
    <property type="entry name" value="ATPase domain of HSP90 chaperone/DNA topoisomerase II/histidine kinase"/>
    <property type="match status" value="1"/>
</dbReference>
<dbReference type="PANTHER" id="PTHR24421">
    <property type="entry name" value="NITRATE/NITRITE SENSOR PROTEIN NARX-RELATED"/>
    <property type="match status" value="1"/>
</dbReference>
<keyword evidence="15" id="KW-1185">Reference proteome</keyword>
<feature type="transmembrane region" description="Helical" evidence="12">
    <location>
        <begin position="21"/>
        <end position="46"/>
    </location>
</feature>
<dbReference type="GO" id="GO:0016020">
    <property type="term" value="C:membrane"/>
    <property type="evidence" value="ECO:0007669"/>
    <property type="project" value="UniProtKB-SubCell"/>
</dbReference>
<evidence type="ECO:0000256" key="1">
    <source>
        <dbReference type="ARBA" id="ARBA00000085"/>
    </source>
</evidence>
<dbReference type="OrthoDB" id="227596at2"/>
<keyword evidence="4" id="KW-0597">Phosphoprotein</keyword>
<sequence>MEVVPPRRAGRPGRSGRTPAPALFARLVALNGLVYAVGTAVLALSPATVSSPILVTEVPVLLVGLLVIVGAHALLLRRSLAPLDALTALMERVDLLRSRDRLADRGNGDLTRLIATFNAMLDRLEAERTATSADALAAQEGERRRIARELHDEVGQSLTAVLLGLRSVTDRAPDELRADLLTVTETVRSGLDEVRGVARRLRPDVLDELGLTSALSALTGEFSEVSGVPVSRSVPAEMPALSKEVELVVYRIVQESLTNVARHAGATAVRLAVVLTRGELTVRVSDDGRGGTSAEGAGIRGMRERALLVGGDLDVAHPRSGGTAVTLTVPLGEGTTA</sequence>
<evidence type="ECO:0000256" key="10">
    <source>
        <dbReference type="ARBA" id="ARBA00022989"/>
    </source>
</evidence>
<evidence type="ECO:0000256" key="3">
    <source>
        <dbReference type="ARBA" id="ARBA00012438"/>
    </source>
</evidence>
<evidence type="ECO:0000259" key="13">
    <source>
        <dbReference type="PROSITE" id="PS50885"/>
    </source>
</evidence>
<dbReference type="Proteomes" id="UP000295560">
    <property type="component" value="Unassembled WGS sequence"/>
</dbReference>
<feature type="domain" description="HAMP" evidence="13">
    <location>
        <begin position="77"/>
        <end position="129"/>
    </location>
</feature>
<dbReference type="InterPro" id="IPR050482">
    <property type="entry name" value="Sensor_HK_TwoCompSys"/>
</dbReference>
<dbReference type="Gene3D" id="3.30.565.10">
    <property type="entry name" value="Histidine kinase-like ATPase, C-terminal domain"/>
    <property type="match status" value="1"/>
</dbReference>
<reference evidence="14 15" key="1">
    <citation type="submission" date="2019-03" db="EMBL/GenBank/DDBJ databases">
        <title>Sequencing the genomes of 1000 actinobacteria strains.</title>
        <authorList>
            <person name="Klenk H.-P."/>
        </authorList>
    </citation>
    <scope>NUCLEOTIDE SEQUENCE [LARGE SCALE GENOMIC DNA]</scope>
    <source>
        <strain evidence="14 15">DSM 44969</strain>
    </source>
</reference>
<proteinExistence type="predicted"/>
<dbReference type="SMART" id="SM00387">
    <property type="entry name" value="HATPase_c"/>
    <property type="match status" value="1"/>
</dbReference>